<keyword evidence="1" id="KW-0812">Transmembrane</keyword>
<name>A0A6M2DXB0_XENCH</name>
<keyword evidence="1" id="KW-0472">Membrane</keyword>
<evidence type="ECO:0000313" key="2">
    <source>
        <dbReference type="EMBL" id="NOV50310.1"/>
    </source>
</evidence>
<reference evidence="2" key="1">
    <citation type="submission" date="2020-03" db="EMBL/GenBank/DDBJ databases">
        <title>Transcriptomic Profiling of the Digestive Tract of the Rat Flea, Xenopsylla cheopis, Following Blood Feeding and Infection with Yersinia pestis.</title>
        <authorList>
            <person name="Bland D.M."/>
            <person name="Martens C.A."/>
            <person name="Virtaneva K."/>
            <person name="Kanakabandi K."/>
            <person name="Long D."/>
            <person name="Rosenke R."/>
            <person name="Saturday G.A."/>
            <person name="Hoyt F.H."/>
            <person name="Bruno D.P."/>
            <person name="Ribeiro J.M.C."/>
            <person name="Hinnebusch J."/>
        </authorList>
    </citation>
    <scope>NUCLEOTIDE SEQUENCE</scope>
</reference>
<sequence>MIVSIMVLSSPTFSSTSLFVILSVHLIFSILLQYHTSNHTFSASTSPTHIERYFRRSISVISFSALSPVSLSVSSASS</sequence>
<feature type="transmembrane region" description="Helical" evidence="1">
    <location>
        <begin position="12"/>
        <end position="32"/>
    </location>
</feature>
<evidence type="ECO:0000256" key="1">
    <source>
        <dbReference type="SAM" id="Phobius"/>
    </source>
</evidence>
<organism evidence="2">
    <name type="scientific">Xenopsylla cheopis</name>
    <name type="common">Oriental rat flea</name>
    <name type="synonym">Pulex cheopis</name>
    <dbReference type="NCBI Taxonomy" id="163159"/>
    <lineage>
        <taxon>Eukaryota</taxon>
        <taxon>Metazoa</taxon>
        <taxon>Ecdysozoa</taxon>
        <taxon>Arthropoda</taxon>
        <taxon>Hexapoda</taxon>
        <taxon>Insecta</taxon>
        <taxon>Pterygota</taxon>
        <taxon>Neoptera</taxon>
        <taxon>Endopterygota</taxon>
        <taxon>Siphonaptera</taxon>
        <taxon>Pulicidae</taxon>
        <taxon>Xenopsyllinae</taxon>
        <taxon>Xenopsylla</taxon>
    </lineage>
</organism>
<protein>
    <submittedName>
        <fullName evidence="2">Putative secreted protein</fullName>
    </submittedName>
</protein>
<accession>A0A6M2DXB0</accession>
<dbReference type="AlphaFoldDB" id="A0A6M2DXB0"/>
<dbReference type="EMBL" id="GIIL01006584">
    <property type="protein sequence ID" value="NOV50310.1"/>
    <property type="molecule type" value="Transcribed_RNA"/>
</dbReference>
<keyword evidence="1" id="KW-1133">Transmembrane helix</keyword>
<proteinExistence type="predicted"/>